<proteinExistence type="predicted"/>
<dbReference type="Proteomes" id="UP001204953">
    <property type="component" value="Unassembled WGS sequence"/>
</dbReference>
<feature type="non-terminal residue" evidence="2">
    <location>
        <position position="117"/>
    </location>
</feature>
<dbReference type="AlphaFoldDB" id="A0AAE3KRW2"/>
<sequence length="117" mass="12566">MMYPRLFISLLIVSLASIIFAASTYVKDILGIGESTEVASQTIPLDKDGKQGNTNLSPKDEPSPPKGDSHEQPPKKGPSDNQDGKDLKDNLSPKDEPSPSKGDSHEQPPKKGPSDNQ</sequence>
<accession>A0AAE3KRW2</accession>
<gene>
    <name evidence="2" type="ORF">NJ959_10290</name>
</gene>
<evidence type="ECO:0000313" key="3">
    <source>
        <dbReference type="Proteomes" id="UP001204953"/>
    </source>
</evidence>
<feature type="region of interest" description="Disordered" evidence="1">
    <location>
        <begin position="38"/>
        <end position="117"/>
    </location>
</feature>
<evidence type="ECO:0000256" key="1">
    <source>
        <dbReference type="SAM" id="MobiDB-lite"/>
    </source>
</evidence>
<dbReference type="EMBL" id="JAMZMM010000078">
    <property type="protein sequence ID" value="MCP2728852.1"/>
    <property type="molecule type" value="Genomic_DNA"/>
</dbReference>
<name>A0AAE3KRW2_9CYAN</name>
<reference evidence="2" key="1">
    <citation type="submission" date="2022-06" db="EMBL/GenBank/DDBJ databases">
        <title>New cyanobacteria of genus Symplocastrum in benthos of Lake Baikal.</title>
        <authorList>
            <person name="Sorokovikova E."/>
            <person name="Tikhonova I."/>
            <person name="Krasnopeev A."/>
            <person name="Evseev P."/>
            <person name="Gladkikh A."/>
            <person name="Belykh O."/>
        </authorList>
    </citation>
    <scope>NUCLEOTIDE SEQUENCE</scope>
    <source>
        <strain evidence="2">BBK-W-15</strain>
    </source>
</reference>
<organism evidence="2 3">
    <name type="scientific">Limnofasciculus baicalensis BBK-W-15</name>
    <dbReference type="NCBI Taxonomy" id="2699891"/>
    <lineage>
        <taxon>Bacteria</taxon>
        <taxon>Bacillati</taxon>
        <taxon>Cyanobacteriota</taxon>
        <taxon>Cyanophyceae</taxon>
        <taxon>Coleofasciculales</taxon>
        <taxon>Coleofasciculaceae</taxon>
        <taxon>Limnofasciculus</taxon>
        <taxon>Limnofasciculus baicalensis</taxon>
    </lineage>
</organism>
<feature type="compositionally biased region" description="Basic and acidic residues" evidence="1">
    <location>
        <begin position="58"/>
        <end position="117"/>
    </location>
</feature>
<evidence type="ECO:0000313" key="2">
    <source>
        <dbReference type="EMBL" id="MCP2728852.1"/>
    </source>
</evidence>
<keyword evidence="3" id="KW-1185">Reference proteome</keyword>
<comment type="caution">
    <text evidence="2">The sequence shown here is derived from an EMBL/GenBank/DDBJ whole genome shotgun (WGS) entry which is preliminary data.</text>
</comment>
<protein>
    <submittedName>
        <fullName evidence="2">Uncharacterized protein</fullName>
    </submittedName>
</protein>